<feature type="region of interest" description="Disordered" evidence="1">
    <location>
        <begin position="1"/>
        <end position="27"/>
    </location>
</feature>
<accession>A0A1H4N8U0</accession>
<evidence type="ECO:0000313" key="3">
    <source>
        <dbReference type="Proteomes" id="UP000183561"/>
    </source>
</evidence>
<dbReference type="EMBL" id="FNSV01000005">
    <property type="protein sequence ID" value="SEB91721.1"/>
    <property type="molecule type" value="Genomic_DNA"/>
</dbReference>
<sequence>MTNQESRNPRPDRIPISARSESGPRRLTKYLPSTDVAVVVEVLTAERQLPCLAAEDDPRTP</sequence>
<evidence type="ECO:0000313" key="2">
    <source>
        <dbReference type="EMBL" id="SEB91721.1"/>
    </source>
</evidence>
<organism evidence="2 3">
    <name type="scientific">Rhodococcus koreensis</name>
    <dbReference type="NCBI Taxonomy" id="99653"/>
    <lineage>
        <taxon>Bacteria</taxon>
        <taxon>Bacillati</taxon>
        <taxon>Actinomycetota</taxon>
        <taxon>Actinomycetes</taxon>
        <taxon>Mycobacteriales</taxon>
        <taxon>Nocardiaceae</taxon>
        <taxon>Rhodococcus</taxon>
    </lineage>
</organism>
<dbReference type="AlphaFoldDB" id="A0A1H4N8U0"/>
<protein>
    <submittedName>
        <fullName evidence="2">Uncharacterized protein</fullName>
    </submittedName>
</protein>
<name>A0A1H4N8U0_9NOCA</name>
<evidence type="ECO:0000256" key="1">
    <source>
        <dbReference type="SAM" id="MobiDB-lite"/>
    </source>
</evidence>
<proteinExistence type="predicted"/>
<reference evidence="3" key="1">
    <citation type="submission" date="2016-10" db="EMBL/GenBank/DDBJ databases">
        <authorList>
            <person name="Varghese N."/>
            <person name="Submissions S."/>
        </authorList>
    </citation>
    <scope>NUCLEOTIDE SEQUENCE [LARGE SCALE GENOMIC DNA]</scope>
    <source>
        <strain evidence="3">DSM 44498</strain>
    </source>
</reference>
<keyword evidence="3" id="KW-1185">Reference proteome</keyword>
<dbReference type="Proteomes" id="UP000183561">
    <property type="component" value="Unassembled WGS sequence"/>
</dbReference>
<gene>
    <name evidence="2" type="ORF">SAMN04490239_2175</name>
</gene>